<dbReference type="AlphaFoldDB" id="A0A1S3HQ17"/>
<dbReference type="PANTHER" id="PTHR16095">
    <property type="entry name" value="TRANSMEMBRANE PROTEIN 143 FAMILY MEMBER"/>
    <property type="match status" value="1"/>
</dbReference>
<accession>A0A1S3HQ17</accession>
<dbReference type="InParanoid" id="A0A1S3HQ17"/>
<keyword evidence="1" id="KW-0597">Phosphoprotein</keyword>
<keyword evidence="4" id="KW-1185">Reference proteome</keyword>
<dbReference type="RefSeq" id="XP_013388132.1">
    <property type="nucleotide sequence ID" value="XM_013532678.1"/>
</dbReference>
<dbReference type="STRING" id="7574.A0A1S3HQ17"/>
<keyword evidence="3" id="KW-0472">Membrane</keyword>
<dbReference type="OrthoDB" id="2020015at2759"/>
<evidence type="ECO:0000256" key="2">
    <source>
        <dbReference type="SAM" id="MobiDB-lite"/>
    </source>
</evidence>
<evidence type="ECO:0000256" key="3">
    <source>
        <dbReference type="SAM" id="Phobius"/>
    </source>
</evidence>
<feature type="region of interest" description="Disordered" evidence="2">
    <location>
        <begin position="492"/>
        <end position="521"/>
    </location>
</feature>
<evidence type="ECO:0000313" key="5">
    <source>
        <dbReference type="RefSeq" id="XP_013388132.1"/>
    </source>
</evidence>
<reference evidence="5" key="1">
    <citation type="submission" date="2025-08" db="UniProtKB">
        <authorList>
            <consortium name="RefSeq"/>
        </authorList>
    </citation>
    <scope>IDENTIFICATION</scope>
    <source>
        <tissue evidence="5">Gonads</tissue>
    </source>
</reference>
<dbReference type="InterPro" id="IPR022227">
    <property type="entry name" value="DUF3754"/>
</dbReference>
<protein>
    <submittedName>
        <fullName evidence="5">Transmembrane protein 143-like</fullName>
    </submittedName>
</protein>
<gene>
    <name evidence="5" type="primary">LOC106157157</name>
</gene>
<dbReference type="Pfam" id="PF12576">
    <property type="entry name" value="DUF3754"/>
    <property type="match status" value="1"/>
</dbReference>
<name>A0A1S3HQ17_LINAN</name>
<evidence type="ECO:0000313" key="4">
    <source>
        <dbReference type="Proteomes" id="UP000085678"/>
    </source>
</evidence>
<keyword evidence="3" id="KW-0812">Transmembrane</keyword>
<feature type="transmembrane region" description="Helical" evidence="3">
    <location>
        <begin position="302"/>
        <end position="323"/>
    </location>
</feature>
<proteinExistence type="predicted"/>
<dbReference type="PANTHER" id="PTHR16095:SF11">
    <property type="entry name" value="TRANSMEMBRANE PROTEIN 143"/>
    <property type="match status" value="1"/>
</dbReference>
<feature type="compositionally biased region" description="Basic and acidic residues" evidence="2">
    <location>
        <begin position="495"/>
        <end position="521"/>
    </location>
</feature>
<keyword evidence="3" id="KW-1133">Transmembrane helix</keyword>
<organism evidence="4 5">
    <name type="scientific">Lingula anatina</name>
    <name type="common">Brachiopod</name>
    <name type="synonym">Lingula unguis</name>
    <dbReference type="NCBI Taxonomy" id="7574"/>
    <lineage>
        <taxon>Eukaryota</taxon>
        <taxon>Metazoa</taxon>
        <taxon>Spiralia</taxon>
        <taxon>Lophotrochozoa</taxon>
        <taxon>Brachiopoda</taxon>
        <taxon>Linguliformea</taxon>
        <taxon>Lingulata</taxon>
        <taxon>Lingulida</taxon>
        <taxon>Linguloidea</taxon>
        <taxon>Lingulidae</taxon>
        <taxon>Lingula</taxon>
    </lineage>
</organism>
<evidence type="ECO:0000256" key="1">
    <source>
        <dbReference type="ARBA" id="ARBA00022553"/>
    </source>
</evidence>
<sequence>MAVCLARQEVAAHLGQYARRCTLKAQPMVCCSALIGKSNVPSVSSSAKTSSSVIQRRTLFGSSKIPQLSNILSRSGKELQDVEEEDADDYRERFIPVTRLTLHRMLLQEPNFLTDQEKKMYNEFADALDSAVDNKYKGTLRELNAIFDPINPDKDTLVSKQLSKKQRMDQEFYLLQKLAEVLETANFHELPRPVVERALEDKNTAAKVMVSVDPTKYDVLRFWVLGKEFPPPDVSWYQSLLNRLRGLPQPKPVEYYKRVLVAVRHKRDQKVMLKFFKEVPSNSLEKLLPEGKIYMTKFDQGVLLTMGSTAAVGILIKLVTWMASMEINWSLLLTGVTGLIGARVYGLYKDRRNAYLVDLNRMLYFKNIANNRGVLSLLVDRSCDETFKEVLLTYTYLLTTRAPSIREKGSSEHLPSELGGLSAVQLEKKIEDWVQEKTGSKIEFESSVAINFLKSYGIVQETDDKLFVIPLKTATKTLPYSSQHWMDEVEEEIEGYDREGKPETDEQYKKEAKKEKLIGWQ</sequence>
<dbReference type="Proteomes" id="UP000085678">
    <property type="component" value="Unplaced"/>
</dbReference>
<dbReference type="KEGG" id="lak:106157157"/>
<feature type="transmembrane region" description="Helical" evidence="3">
    <location>
        <begin position="329"/>
        <end position="348"/>
    </location>
</feature>
<dbReference type="GeneID" id="106157157"/>